<reference evidence="1" key="2">
    <citation type="journal article" date="2020" name="Nat. Commun.">
        <title>Large-scale genome sequencing of mycorrhizal fungi provides insights into the early evolution of symbiotic traits.</title>
        <authorList>
            <person name="Miyauchi S."/>
            <person name="Kiss E."/>
            <person name="Kuo A."/>
            <person name="Drula E."/>
            <person name="Kohler A."/>
            <person name="Sanchez-Garcia M."/>
            <person name="Morin E."/>
            <person name="Andreopoulos B."/>
            <person name="Barry K.W."/>
            <person name="Bonito G."/>
            <person name="Buee M."/>
            <person name="Carver A."/>
            <person name="Chen C."/>
            <person name="Cichocki N."/>
            <person name="Clum A."/>
            <person name="Culley D."/>
            <person name="Crous P.W."/>
            <person name="Fauchery L."/>
            <person name="Girlanda M."/>
            <person name="Hayes R.D."/>
            <person name="Keri Z."/>
            <person name="LaButti K."/>
            <person name="Lipzen A."/>
            <person name="Lombard V."/>
            <person name="Magnuson J."/>
            <person name="Maillard F."/>
            <person name="Murat C."/>
            <person name="Nolan M."/>
            <person name="Ohm R.A."/>
            <person name="Pangilinan J."/>
            <person name="Pereira M.F."/>
            <person name="Perotto S."/>
            <person name="Peter M."/>
            <person name="Pfister S."/>
            <person name="Riley R."/>
            <person name="Sitrit Y."/>
            <person name="Stielow J.B."/>
            <person name="Szollosi G."/>
            <person name="Zifcakova L."/>
            <person name="Stursova M."/>
            <person name="Spatafora J.W."/>
            <person name="Tedersoo L."/>
            <person name="Vaario L.M."/>
            <person name="Yamada A."/>
            <person name="Yan M."/>
            <person name="Wang P."/>
            <person name="Xu J."/>
            <person name="Bruns T."/>
            <person name="Baldrian P."/>
            <person name="Vilgalys R."/>
            <person name="Dunand C."/>
            <person name="Henrissat B."/>
            <person name="Grigoriev I.V."/>
            <person name="Hibbett D."/>
            <person name="Nagy L.G."/>
            <person name="Martin F.M."/>
        </authorList>
    </citation>
    <scope>NUCLEOTIDE SEQUENCE</scope>
    <source>
        <strain evidence="1">P2</strain>
    </source>
</reference>
<protein>
    <submittedName>
        <fullName evidence="1">Uncharacterized protein</fullName>
    </submittedName>
</protein>
<reference evidence="1" key="1">
    <citation type="submission" date="2019-10" db="EMBL/GenBank/DDBJ databases">
        <authorList>
            <consortium name="DOE Joint Genome Institute"/>
            <person name="Kuo A."/>
            <person name="Miyauchi S."/>
            <person name="Kiss E."/>
            <person name="Drula E."/>
            <person name="Kohler A."/>
            <person name="Sanchez-Garcia M."/>
            <person name="Andreopoulos B."/>
            <person name="Barry K.W."/>
            <person name="Bonito G."/>
            <person name="Buee M."/>
            <person name="Carver A."/>
            <person name="Chen C."/>
            <person name="Cichocki N."/>
            <person name="Clum A."/>
            <person name="Culley D."/>
            <person name="Crous P.W."/>
            <person name="Fauchery L."/>
            <person name="Girlanda M."/>
            <person name="Hayes R."/>
            <person name="Keri Z."/>
            <person name="Labutti K."/>
            <person name="Lipzen A."/>
            <person name="Lombard V."/>
            <person name="Magnuson J."/>
            <person name="Maillard F."/>
            <person name="Morin E."/>
            <person name="Murat C."/>
            <person name="Nolan M."/>
            <person name="Ohm R."/>
            <person name="Pangilinan J."/>
            <person name="Pereira M."/>
            <person name="Perotto S."/>
            <person name="Peter M."/>
            <person name="Riley R."/>
            <person name="Sitrit Y."/>
            <person name="Stielow B."/>
            <person name="Szollosi G."/>
            <person name="Zifcakova L."/>
            <person name="Stursova M."/>
            <person name="Spatafora J.W."/>
            <person name="Tedersoo L."/>
            <person name="Vaario L.-M."/>
            <person name="Yamada A."/>
            <person name="Yan M."/>
            <person name="Wang P."/>
            <person name="Xu J."/>
            <person name="Bruns T."/>
            <person name="Baldrian P."/>
            <person name="Vilgalys R."/>
            <person name="Henrissat B."/>
            <person name="Grigoriev I.V."/>
            <person name="Hibbett D."/>
            <person name="Nagy L.G."/>
            <person name="Martin F.M."/>
        </authorList>
    </citation>
    <scope>NUCLEOTIDE SEQUENCE</scope>
    <source>
        <strain evidence="1">P2</strain>
    </source>
</reference>
<dbReference type="Proteomes" id="UP000886501">
    <property type="component" value="Unassembled WGS sequence"/>
</dbReference>
<evidence type="ECO:0000313" key="1">
    <source>
        <dbReference type="EMBL" id="KAF9651215.1"/>
    </source>
</evidence>
<name>A0ACB6ZN24_THEGA</name>
<sequence length="492" mass="53564">MSPFILPAISSPFSTNTGKYRSTSEDDNVSYPSSLSSPAEFALLGNNSPTGLLNSFRHQLVTAPLFSRKAYELCETGNNCQYGVLGTILEIGGQEDTSKPEDPRVYLNTNAPFSAVVCGVQGSGKSHSVSVMLENMMIPGFGAIGNQKKALSGLVLHFGEAGTATQPCEAAYLGLPRMKGFGAPKVKVYVSPTSLSKMKTVYKRLGLDAEVSPLLLTQTELDAKSFLSLMAVGTTSTDRTPLYMKIVLMILREIGADDFTYTKFKSRLDIAKRDFKPEQLSGLEQRMLLLESFLEKGSKRTLVETRFKEGQLTIIDLTDPFIDAGHANALFEIITRLFERAVVNTGKVLVVDEAHKYLSEGTPLVNSLMTMTRELRHTGIRIIISTQEPTCVPPVLLDLCGVAIMHRFSSPAWWNHVSKHFSGNFTTGNIPAFDRVVTLQTGEAIILAPSAFTTSLSSSGGAATLQPLGRRYFVVRTRDRITKDGGASALVL</sequence>
<comment type="caution">
    <text evidence="1">The sequence shown here is derived from an EMBL/GenBank/DDBJ whole genome shotgun (WGS) entry which is preliminary data.</text>
</comment>
<keyword evidence="2" id="KW-1185">Reference proteome</keyword>
<accession>A0ACB6ZN24</accession>
<dbReference type="EMBL" id="MU117977">
    <property type="protein sequence ID" value="KAF9651215.1"/>
    <property type="molecule type" value="Genomic_DNA"/>
</dbReference>
<proteinExistence type="predicted"/>
<gene>
    <name evidence="1" type="ORF">BDM02DRAFT_3184699</name>
</gene>
<evidence type="ECO:0000313" key="2">
    <source>
        <dbReference type="Proteomes" id="UP000886501"/>
    </source>
</evidence>
<organism evidence="1 2">
    <name type="scientific">Thelephora ganbajun</name>
    <name type="common">Ganba fungus</name>
    <dbReference type="NCBI Taxonomy" id="370292"/>
    <lineage>
        <taxon>Eukaryota</taxon>
        <taxon>Fungi</taxon>
        <taxon>Dikarya</taxon>
        <taxon>Basidiomycota</taxon>
        <taxon>Agaricomycotina</taxon>
        <taxon>Agaricomycetes</taxon>
        <taxon>Thelephorales</taxon>
        <taxon>Thelephoraceae</taxon>
        <taxon>Thelephora</taxon>
    </lineage>
</organism>